<dbReference type="InterPro" id="IPR016181">
    <property type="entry name" value="Acyl_CoA_acyltransferase"/>
</dbReference>
<dbReference type="EMBL" id="HACM01000415">
    <property type="protein sequence ID" value="CRZ00857.1"/>
    <property type="molecule type" value="Transcribed_RNA"/>
</dbReference>
<evidence type="ECO:0000313" key="1">
    <source>
        <dbReference type="EMBL" id="CRZ00857.1"/>
    </source>
</evidence>
<dbReference type="AlphaFoldDB" id="A0A0H5QGW8"/>
<sequence>LHADLRHINDCYDIRKDQSLPGIGNFWVIESKNSGCLIGIVGVQVIKAERAEVRRMAILDSYRNQGWAAYFLYNRRGTLITMRVYLGLGTRLLTHVEDWCRAKGISTLTLSTLSSMGRAHQKQEFPQKYRSWSSFQNILHENQHLLKRQSATCQSADAFNLTVQFEPVN</sequence>
<proteinExistence type="predicted"/>
<dbReference type="CDD" id="cd04301">
    <property type="entry name" value="NAT_SF"/>
    <property type="match status" value="1"/>
</dbReference>
<reference evidence="1" key="1">
    <citation type="submission" date="2015-04" db="EMBL/GenBank/DDBJ databases">
        <title>The genome sequence of the plant pathogenic Rhizarian Plasmodiophora brassicae reveals insights in its biotrophic life cycle and the origin of chitin synthesis.</title>
        <authorList>
            <person name="Schwelm A."/>
            <person name="Fogelqvist J."/>
            <person name="Knaust A."/>
            <person name="Julke S."/>
            <person name="Lilja T."/>
            <person name="Dhandapani V."/>
            <person name="Bonilla-Rosso G."/>
            <person name="Karlsson M."/>
            <person name="Shevchenko A."/>
            <person name="Choi S.R."/>
            <person name="Kim H.G."/>
            <person name="Park J.Y."/>
            <person name="Lim Y.P."/>
            <person name="Ludwig-Muller J."/>
            <person name="Dixelius C."/>
        </authorList>
    </citation>
    <scope>NUCLEOTIDE SEQUENCE</scope>
    <source>
        <tissue evidence="1">Potato root galls</tissue>
    </source>
</reference>
<dbReference type="SUPFAM" id="SSF55729">
    <property type="entry name" value="Acyl-CoA N-acyltransferases (Nat)"/>
    <property type="match status" value="1"/>
</dbReference>
<accession>A0A0H5QGW8</accession>
<protein>
    <submittedName>
        <fullName evidence="1">Uncharacterized protein</fullName>
    </submittedName>
</protein>
<dbReference type="Gene3D" id="3.40.630.30">
    <property type="match status" value="1"/>
</dbReference>
<organism evidence="1">
    <name type="scientific">Spongospora subterranea</name>
    <dbReference type="NCBI Taxonomy" id="70186"/>
    <lineage>
        <taxon>Eukaryota</taxon>
        <taxon>Sar</taxon>
        <taxon>Rhizaria</taxon>
        <taxon>Endomyxa</taxon>
        <taxon>Phytomyxea</taxon>
        <taxon>Plasmodiophorida</taxon>
        <taxon>Plasmodiophoridae</taxon>
        <taxon>Spongospora</taxon>
    </lineage>
</organism>
<name>A0A0H5QGW8_9EUKA</name>
<feature type="non-terminal residue" evidence="1">
    <location>
        <position position="1"/>
    </location>
</feature>